<evidence type="ECO:0000256" key="1">
    <source>
        <dbReference type="ARBA" id="ARBA00001933"/>
    </source>
</evidence>
<sequence>MANLTYFATHIPGRTIQVEGQSYRWLGGTNYLGIGEHPLFKEKLKQGIKLFPQNWGSSRKNNVQFLVWQDLENLFAAQYGHEAAMLCSSGFAAGQIALQFLLRQQPEATYSLAPFSHPAISTYLHAPYDGSRVDWIKAVLEEKPVLLGSDGIRTPWAELFDFSWISQLSPKQYLLVDESHRIGVQDIRLTSPAQIIQTASLSKAYGIPAGIILASKAMIEEIKKEAQWIGSSPPNLAFCYACLHAQEAYQEQQAILEENMEYFQSRLTNNAIIWAKGHPSFCLDNLTIIRRLEEHGFQMNQFSYPRWNDPAIARASVHATLKKADLMELSQLLQS</sequence>
<comment type="caution">
    <text evidence="4">The sequence shown here is derived from an EMBL/GenBank/DDBJ whole genome shotgun (WGS) entry which is preliminary data.</text>
</comment>
<keyword evidence="5" id="KW-1185">Reference proteome</keyword>
<dbReference type="InterPro" id="IPR015422">
    <property type="entry name" value="PyrdxlP-dep_Trfase_small"/>
</dbReference>
<dbReference type="InterPro" id="IPR050087">
    <property type="entry name" value="AON_synthase_class-II"/>
</dbReference>
<organism evidence="4 5">
    <name type="scientific">Aquirufa rosea</name>
    <dbReference type="NCBI Taxonomy" id="2509241"/>
    <lineage>
        <taxon>Bacteria</taxon>
        <taxon>Pseudomonadati</taxon>
        <taxon>Bacteroidota</taxon>
        <taxon>Cytophagia</taxon>
        <taxon>Cytophagales</taxon>
        <taxon>Flectobacillaceae</taxon>
        <taxon>Aquirufa</taxon>
    </lineage>
</organism>
<name>A0A4V1M5J2_9BACT</name>
<gene>
    <name evidence="4" type="ORF">ESB04_06955</name>
</gene>
<dbReference type="Gene3D" id="3.40.640.10">
    <property type="entry name" value="Type I PLP-dependent aspartate aminotransferase-like (Major domain)"/>
    <property type="match status" value="1"/>
</dbReference>
<dbReference type="AlphaFoldDB" id="A0A4V1M5J2"/>
<feature type="domain" description="Aminotransferase class I/classII large" evidence="3">
    <location>
        <begin position="171"/>
        <end position="329"/>
    </location>
</feature>
<proteinExistence type="predicted"/>
<evidence type="ECO:0000256" key="2">
    <source>
        <dbReference type="ARBA" id="ARBA00022679"/>
    </source>
</evidence>
<evidence type="ECO:0000313" key="5">
    <source>
        <dbReference type="Proteomes" id="UP000289455"/>
    </source>
</evidence>
<dbReference type="OrthoDB" id="846426at2"/>
<evidence type="ECO:0000313" key="4">
    <source>
        <dbReference type="EMBL" id="RXK49904.1"/>
    </source>
</evidence>
<dbReference type="PANTHER" id="PTHR13693">
    <property type="entry name" value="CLASS II AMINOTRANSFERASE/8-AMINO-7-OXONONANOATE SYNTHASE"/>
    <property type="match status" value="1"/>
</dbReference>
<dbReference type="Proteomes" id="UP000289455">
    <property type="component" value="Unassembled WGS sequence"/>
</dbReference>
<dbReference type="GO" id="GO:0030170">
    <property type="term" value="F:pyridoxal phosphate binding"/>
    <property type="evidence" value="ECO:0007669"/>
    <property type="project" value="InterPro"/>
</dbReference>
<dbReference type="EMBL" id="SDHY01000003">
    <property type="protein sequence ID" value="RXK49904.1"/>
    <property type="molecule type" value="Genomic_DNA"/>
</dbReference>
<comment type="cofactor">
    <cofactor evidence="1">
        <name>pyridoxal 5'-phosphate</name>
        <dbReference type="ChEBI" id="CHEBI:597326"/>
    </cofactor>
</comment>
<dbReference type="Gene3D" id="3.90.1150.10">
    <property type="entry name" value="Aspartate Aminotransferase, domain 1"/>
    <property type="match status" value="1"/>
</dbReference>
<keyword evidence="2 4" id="KW-0808">Transferase</keyword>
<dbReference type="Pfam" id="PF00155">
    <property type="entry name" value="Aminotran_1_2"/>
    <property type="match status" value="1"/>
</dbReference>
<keyword evidence="4" id="KW-0032">Aminotransferase</keyword>
<dbReference type="InterPro" id="IPR015421">
    <property type="entry name" value="PyrdxlP-dep_Trfase_major"/>
</dbReference>
<reference evidence="4 5" key="1">
    <citation type="submission" date="2019-01" db="EMBL/GenBank/DDBJ databases">
        <title>Cytophagaceae bacterium strain CAR-16.</title>
        <authorList>
            <person name="Chen W.-M."/>
        </authorList>
    </citation>
    <scope>NUCLEOTIDE SEQUENCE [LARGE SCALE GENOMIC DNA]</scope>
    <source>
        <strain evidence="4 5">CAR-16</strain>
    </source>
</reference>
<dbReference type="InterPro" id="IPR015424">
    <property type="entry name" value="PyrdxlP-dep_Trfase"/>
</dbReference>
<protein>
    <submittedName>
        <fullName evidence="4">Aminotransferase class I/II-fold pyridoxal phosphate-dependent enzyme</fullName>
    </submittedName>
</protein>
<accession>A0A4V1M5J2</accession>
<evidence type="ECO:0000259" key="3">
    <source>
        <dbReference type="Pfam" id="PF00155"/>
    </source>
</evidence>
<dbReference type="RefSeq" id="WP_129027001.1">
    <property type="nucleotide sequence ID" value="NZ_SDHY01000003.1"/>
</dbReference>
<dbReference type="InterPro" id="IPR004839">
    <property type="entry name" value="Aminotransferase_I/II_large"/>
</dbReference>
<dbReference type="GO" id="GO:0008483">
    <property type="term" value="F:transaminase activity"/>
    <property type="evidence" value="ECO:0007669"/>
    <property type="project" value="UniProtKB-KW"/>
</dbReference>
<dbReference type="SUPFAM" id="SSF53383">
    <property type="entry name" value="PLP-dependent transferases"/>
    <property type="match status" value="1"/>
</dbReference>